<organism evidence="2">
    <name type="scientific">viral metagenome</name>
    <dbReference type="NCBI Taxonomy" id="1070528"/>
    <lineage>
        <taxon>unclassified sequences</taxon>
        <taxon>metagenomes</taxon>
        <taxon>organismal metagenomes</taxon>
    </lineage>
</organism>
<sequence>MEDTENKLDLDLGQIIKIIAPINDNLHQKIFFIDYLDDKKIILINQKEGKIIELNVSGNIITDESIESIQILYNPKEKGYARQNNLITGVSISIEFGGDGVVPTIINGEITNLEEDMIEIEVYPSKQKIYIDFKYQGIPKDLNIISIRPFEKPLSEEDILEKEKEEKELKEDRKESLFDEEVIFEDDDLDDLDLNYEEAENIENNDILIINANDIIFSKEDLLEVSEMVNIDEKNKRFSVEQQVTDLLDNLLSTVSAKNRTKRVMNEINKTINRFKELRLEFSNFQEDGVINTPKLNYKEKEHKSLLNNLLNLENDFKWLIPIVKNKKKLYDIKVFGEEKVNDYINDTTDNFIENFNDTLNLYKNDDINSSNDKYKFTRERLNNIQNNFVDPKIKENVISKIKISSDIHTIVDNNDNLYSSVYSNENSKLQKNYIQKYITGESTLHKNDYSNFFIEKKLIENENLFLKGFIVMPQKFKEYSKLFLPEKNLYEKILLHGNDINYNILENVDLENIEINEEFETTLLPINGENPYEISFTQTRKYEDRNDLNMYSNFLKSIIPSNELFIKKSHKLYKNKTTNIGFIQELEHYMIYPKDINLPQYNVINEIIDKNMTRMKKILAKRENNYMNKAKPIIEYKNIFSELFGNNLGLKKNIEEMTDLYNIKNVNTNECLRNIINYDGGNCLNIMLSLSQQTLYQKDNFNLIMEQQMQELKNVEEEEMKNELCKEFVLTKNYKDIDLLKNDNGKKEIYYDREYDTTRYDIMEKFDKDRDILQDEELLLKITEHLIKVVGIEKKQAKTDAYSMIIGKKAINEGDYAVLDLGDYEFRYYERKNNNWRLNDDLSDKMPDDTIFCNMKDKCLKFKDKCGSIEKNNIENQKELLKDIANNFSENLNMEHKKQLKRLTKLKENSFFNLRNNIEFEKKKLIERDLFMVKLGNSIDDSNIITSPHTKLRDSILGQTNIVKKFSDIILFIKKYCREYEPTANENEFWFYCIESNIPLLPSFYIKLAESFENENYNNTVNNIIKERGVLSDDGDKMVDKHSGYLIKIIQYNTNEGYDKDGYKINTREVFEEDDEDVIRNVLQQGVVEKKSKTSKIIKQLIEVIAKNMGIDISEYTDNMIKIIILLNNENTKSKSEYNIILEKAKKRSKNVKSYSTHVYEILFLSLISVFIVTVQTAIPEIKTSKTVPGCVKSFNGYPLNNLTSKKDFLNYIICILIKIKSDKKIWGGLPNIRKITKTSLSKYEKYVHKVKTFIGERALKNIDLMDKLKKKREWLKEKKETQTITEEYKLKKWITFLPPINDVKMGSVQMLGSNFTNLLDNIIRKGKNGQFKLMNNLMGKIREFSFAIIEKINKVVENKELLFMTNTGTPYLQNACCNDKNNNVYDYFVEEDKTIQKYNENIAILEKIKLRNSMIRQPCYFFSDVDTKIIKRKIENNITEETIYRSFIKYCKFNSGLNLPEELKNICGTNISSFNKYDSIDEKIFKMKKDDGLIFDKDLFNNLIKKIHNKKIINLEIDKKVKIKKTIFEELIKYLLLKESNIVCDKEILTKIIELMDRFSINYNEKSDNMFEDFLLIINSKMDDSINKIKTFLRENYKKGVSKSIKFIEKLDKYSMFGDDNYMSENDNSNYRIGLQIKNMIFDICKVFPEIVINKVNYDDKLIPKHWKLSSKHVLHLKKIISDEMKNLKSTYNNKELNVLLKNITDKSVNLLKLVENIPFYSDINDKKSILNGDFYKIMNKYFFFCAINLYINLFEELSTDKFLKEDEKVFDEIKEKSVDEALLKGRKSSLRQNVAEMISKMLNIFSKRKKTLNVTKSKIQKSVMKSRVKEKFGITENLRKLSDEERIVEDTLKNHKLGKWRLGQTKALFEYDPNQYDKERVELEKTAILEIQMGKVDDVTLENMEIYMMENLEEKYREDRLQKEELAFDMREEGEQDGEEDWL</sequence>
<protein>
    <submittedName>
        <fullName evidence="2">Uncharacterized protein</fullName>
    </submittedName>
</protein>
<keyword evidence="1" id="KW-0175">Coiled coil</keyword>
<reference evidence="2" key="1">
    <citation type="journal article" date="2020" name="Nature">
        <title>Giant virus diversity and host interactions through global metagenomics.</title>
        <authorList>
            <person name="Schulz F."/>
            <person name="Roux S."/>
            <person name="Paez-Espino D."/>
            <person name="Jungbluth S."/>
            <person name="Walsh D.A."/>
            <person name="Denef V.J."/>
            <person name="McMahon K.D."/>
            <person name="Konstantinidis K.T."/>
            <person name="Eloe-Fadrosh E.A."/>
            <person name="Kyrpides N.C."/>
            <person name="Woyke T."/>
        </authorList>
    </citation>
    <scope>NUCLEOTIDE SEQUENCE</scope>
    <source>
        <strain evidence="2">GVMAG-S-ERX555997-44</strain>
    </source>
</reference>
<accession>A0A6C0F8K2</accession>
<evidence type="ECO:0000313" key="2">
    <source>
        <dbReference type="EMBL" id="QHT37532.1"/>
    </source>
</evidence>
<name>A0A6C0F8K2_9ZZZZ</name>
<proteinExistence type="predicted"/>
<dbReference type="EMBL" id="MN738798">
    <property type="protein sequence ID" value="QHT37532.1"/>
    <property type="molecule type" value="Genomic_DNA"/>
</dbReference>
<evidence type="ECO:0000256" key="1">
    <source>
        <dbReference type="SAM" id="Coils"/>
    </source>
</evidence>
<feature type="coiled-coil region" evidence="1">
    <location>
        <begin position="872"/>
        <end position="910"/>
    </location>
</feature>